<comment type="similarity">
    <text evidence="1">Belongs to the plant acyltransferase family.</text>
</comment>
<dbReference type="SUPFAM" id="SSF52777">
    <property type="entry name" value="CoA-dependent acyltransferases"/>
    <property type="match status" value="1"/>
</dbReference>
<keyword evidence="2" id="KW-0808">Transferase</keyword>
<accession>A0A5D2UM61</accession>
<evidence type="ECO:0000313" key="5">
    <source>
        <dbReference type="Proteomes" id="UP000323597"/>
    </source>
</evidence>
<dbReference type="Gene3D" id="3.30.559.10">
    <property type="entry name" value="Chloramphenicol acetyltransferase-like domain"/>
    <property type="match status" value="2"/>
</dbReference>
<dbReference type="FunFam" id="3.30.559.10:FF:000008">
    <property type="entry name" value="Tryptamine hydroxycinnamoyl transferase"/>
    <property type="match status" value="1"/>
</dbReference>
<evidence type="ECO:0000256" key="3">
    <source>
        <dbReference type="ARBA" id="ARBA00023315"/>
    </source>
</evidence>
<reference evidence="4 5" key="1">
    <citation type="submission" date="2019-07" db="EMBL/GenBank/DDBJ databases">
        <title>WGS assembly of Gossypium mustelinum.</title>
        <authorList>
            <person name="Chen Z.J."/>
            <person name="Sreedasyam A."/>
            <person name="Ando A."/>
            <person name="Song Q."/>
            <person name="De L."/>
            <person name="Hulse-Kemp A."/>
            <person name="Ding M."/>
            <person name="Ye W."/>
            <person name="Kirkbride R."/>
            <person name="Jenkins J."/>
            <person name="Plott C."/>
            <person name="Lovell J."/>
            <person name="Lin Y.-M."/>
            <person name="Vaughn R."/>
            <person name="Liu B."/>
            <person name="Li W."/>
            <person name="Simpson S."/>
            <person name="Scheffler B."/>
            <person name="Saski C."/>
            <person name="Grover C."/>
            <person name="Hu G."/>
            <person name="Conover J."/>
            <person name="Carlson J."/>
            <person name="Shu S."/>
            <person name="Boston L."/>
            <person name="Williams M."/>
            <person name="Peterson D."/>
            <person name="Mcgee K."/>
            <person name="Jones D."/>
            <person name="Wendel J."/>
            <person name="Stelly D."/>
            <person name="Grimwood J."/>
            <person name="Schmutz J."/>
        </authorList>
    </citation>
    <scope>NUCLEOTIDE SEQUENCE [LARGE SCALE GENOMIC DNA]</scope>
    <source>
        <strain evidence="4">1408120.09</strain>
    </source>
</reference>
<dbReference type="EMBL" id="CM017654">
    <property type="protein sequence ID" value="TYI78792.1"/>
    <property type="molecule type" value="Genomic_DNA"/>
</dbReference>
<sequence length="465" mass="52485">MDVSVKRWSMIRPAQDTPKERQWISNLDVVRPTFHVPLLFFYKPNGSSDFFKPQVLQEALSKTLVQFYPMAGRLGRDENGRLEILCNAEGVLWIEAETTSAMDDLDGFTPCSKLRKLVPTADYSGDISSYPLIMAQPDTEVKAQEKLSYQLRSSYIHENDPFSTVKVGAARLISDTVIFVKVLPSTNWSEMARGLPQISMPPLIDRTLLRGRVPPIPRFHHLECDPPPSLNTSMSLGPNNHKPSTVSVFKITKNQLNTLKAKSWEYGNKTNYNTYTILAAYIWRCATKARGLSYDQPTKLNMPINGRPRLHPPLPSTYVGNAVFAASLIALSGNLQSEPFLKTLERVHGTLKRMNNEYLRSALDYLETLPDITAARIKPDTYQCPNLNINKWTRLSTYDADFGWGRAIYVGPANIVHEGKIFILPSPTNDGSLSLVACLQIAHMKLFEKQLYKGLKSFDKIKARY</sequence>
<keyword evidence="5" id="KW-1185">Reference proteome</keyword>
<dbReference type="Proteomes" id="UP000323597">
    <property type="component" value="Chromosome D06"/>
</dbReference>
<dbReference type="PANTHER" id="PTHR31642">
    <property type="entry name" value="TRICHOTHECENE 3-O-ACETYLTRANSFERASE"/>
    <property type="match status" value="1"/>
</dbReference>
<dbReference type="InterPro" id="IPR023213">
    <property type="entry name" value="CAT-like_dom_sf"/>
</dbReference>
<keyword evidence="3" id="KW-0012">Acyltransferase</keyword>
<dbReference type="PANTHER" id="PTHR31642:SF188">
    <property type="entry name" value="SHIKIMATE O-HYDROXYCINNAMOYLTRANSFERASE-LIKE"/>
    <property type="match status" value="1"/>
</dbReference>
<dbReference type="GO" id="GO:0016747">
    <property type="term" value="F:acyltransferase activity, transferring groups other than amino-acyl groups"/>
    <property type="evidence" value="ECO:0007669"/>
    <property type="project" value="TreeGrafter"/>
</dbReference>
<proteinExistence type="inferred from homology"/>
<name>A0A5D2UM61_GOSMU</name>
<evidence type="ECO:0008006" key="6">
    <source>
        <dbReference type="Google" id="ProtNLM"/>
    </source>
</evidence>
<dbReference type="Pfam" id="PF02458">
    <property type="entry name" value="Transferase"/>
    <property type="match status" value="2"/>
</dbReference>
<organism evidence="4 5">
    <name type="scientific">Gossypium mustelinum</name>
    <name type="common">Cotton</name>
    <name type="synonym">Gossypium caicoense</name>
    <dbReference type="NCBI Taxonomy" id="34275"/>
    <lineage>
        <taxon>Eukaryota</taxon>
        <taxon>Viridiplantae</taxon>
        <taxon>Streptophyta</taxon>
        <taxon>Embryophyta</taxon>
        <taxon>Tracheophyta</taxon>
        <taxon>Spermatophyta</taxon>
        <taxon>Magnoliopsida</taxon>
        <taxon>eudicotyledons</taxon>
        <taxon>Gunneridae</taxon>
        <taxon>Pentapetalae</taxon>
        <taxon>rosids</taxon>
        <taxon>malvids</taxon>
        <taxon>Malvales</taxon>
        <taxon>Malvaceae</taxon>
        <taxon>Malvoideae</taxon>
        <taxon>Gossypium</taxon>
    </lineage>
</organism>
<evidence type="ECO:0000313" key="4">
    <source>
        <dbReference type="EMBL" id="TYI78792.1"/>
    </source>
</evidence>
<gene>
    <name evidence="4" type="ORF">E1A91_D06G238900v1</name>
</gene>
<dbReference type="AlphaFoldDB" id="A0A5D2UM61"/>
<dbReference type="InterPro" id="IPR050317">
    <property type="entry name" value="Plant_Fungal_Acyltransferase"/>
</dbReference>
<evidence type="ECO:0000256" key="1">
    <source>
        <dbReference type="ARBA" id="ARBA00009861"/>
    </source>
</evidence>
<evidence type="ECO:0000256" key="2">
    <source>
        <dbReference type="ARBA" id="ARBA00022679"/>
    </source>
</evidence>
<protein>
    <recommendedName>
        <fullName evidence="6">Shikimate O-hydroxycinnamoyltransferase-like</fullName>
    </recommendedName>
</protein>